<accession>A0A0R3UH96</accession>
<evidence type="ECO:0000313" key="1">
    <source>
        <dbReference type="EMBL" id="VDD80684.1"/>
    </source>
</evidence>
<dbReference type="AlphaFoldDB" id="A0A0R3UH96"/>
<dbReference type="WBParaSite" id="MCOS_0000668601-mRNA-1">
    <property type="protein sequence ID" value="MCOS_0000668601-mRNA-1"/>
    <property type="gene ID" value="MCOS_0000668601"/>
</dbReference>
<organism evidence="3">
    <name type="scientific">Mesocestoides corti</name>
    <name type="common">Flatworm</name>
    <dbReference type="NCBI Taxonomy" id="53468"/>
    <lineage>
        <taxon>Eukaryota</taxon>
        <taxon>Metazoa</taxon>
        <taxon>Spiralia</taxon>
        <taxon>Lophotrochozoa</taxon>
        <taxon>Platyhelminthes</taxon>
        <taxon>Cestoda</taxon>
        <taxon>Eucestoda</taxon>
        <taxon>Cyclophyllidea</taxon>
        <taxon>Mesocestoididae</taxon>
        <taxon>Mesocestoides</taxon>
    </lineage>
</organism>
<dbReference type="Proteomes" id="UP000267029">
    <property type="component" value="Unassembled WGS sequence"/>
</dbReference>
<reference evidence="1 2" key="2">
    <citation type="submission" date="2018-10" db="EMBL/GenBank/DDBJ databases">
        <authorList>
            <consortium name="Pathogen Informatics"/>
        </authorList>
    </citation>
    <scope>NUCLEOTIDE SEQUENCE [LARGE SCALE GENOMIC DNA]</scope>
</reference>
<gene>
    <name evidence="1" type="ORF">MCOS_LOCUS6687</name>
</gene>
<keyword evidence="2" id="KW-1185">Reference proteome</keyword>
<proteinExistence type="predicted"/>
<evidence type="ECO:0000313" key="2">
    <source>
        <dbReference type="Proteomes" id="UP000267029"/>
    </source>
</evidence>
<dbReference type="EMBL" id="UXSR01005284">
    <property type="protein sequence ID" value="VDD80684.1"/>
    <property type="molecule type" value="Genomic_DNA"/>
</dbReference>
<reference evidence="3" key="1">
    <citation type="submission" date="2017-02" db="UniProtKB">
        <authorList>
            <consortium name="WormBaseParasite"/>
        </authorList>
    </citation>
    <scope>IDENTIFICATION</scope>
</reference>
<evidence type="ECO:0000313" key="3">
    <source>
        <dbReference type="WBParaSite" id="MCOS_0000668601-mRNA-1"/>
    </source>
</evidence>
<name>A0A0R3UH96_MESCO</name>
<protein>
    <submittedName>
        <fullName evidence="3">Zf-C3Hc3H domain-containing protein</fullName>
    </submittedName>
</protein>
<sequence>MRSWSSSFDKNQTSVTTGTTGVCCASGRLPVIVNTCCCQRAVQREVLGRVGCWGDQECMFQHVKKKGAASTGRARRIARRQPRTCMPHRLFSHVVNTAEPHSLFE</sequence>